<protein>
    <submittedName>
        <fullName evidence="2">Uncharacterized protein</fullName>
    </submittedName>
</protein>
<dbReference type="AlphaFoldDB" id="A0A139WBD1"/>
<evidence type="ECO:0000313" key="3">
    <source>
        <dbReference type="Proteomes" id="UP000007266"/>
    </source>
</evidence>
<dbReference type="InParanoid" id="A0A139WBD1"/>
<reference evidence="2 3" key="1">
    <citation type="journal article" date="2008" name="Nature">
        <title>The genome of the model beetle and pest Tribolium castaneum.</title>
        <authorList>
            <consortium name="Tribolium Genome Sequencing Consortium"/>
            <person name="Richards S."/>
            <person name="Gibbs R.A."/>
            <person name="Weinstock G.M."/>
            <person name="Brown S.J."/>
            <person name="Denell R."/>
            <person name="Beeman R.W."/>
            <person name="Gibbs R."/>
            <person name="Beeman R.W."/>
            <person name="Brown S.J."/>
            <person name="Bucher G."/>
            <person name="Friedrich M."/>
            <person name="Grimmelikhuijzen C.J."/>
            <person name="Klingler M."/>
            <person name="Lorenzen M."/>
            <person name="Richards S."/>
            <person name="Roth S."/>
            <person name="Schroder R."/>
            <person name="Tautz D."/>
            <person name="Zdobnov E.M."/>
            <person name="Muzny D."/>
            <person name="Gibbs R.A."/>
            <person name="Weinstock G.M."/>
            <person name="Attaway T."/>
            <person name="Bell S."/>
            <person name="Buhay C.J."/>
            <person name="Chandrabose M.N."/>
            <person name="Chavez D."/>
            <person name="Clerk-Blankenburg K.P."/>
            <person name="Cree A."/>
            <person name="Dao M."/>
            <person name="Davis C."/>
            <person name="Chacko J."/>
            <person name="Dinh H."/>
            <person name="Dugan-Rocha S."/>
            <person name="Fowler G."/>
            <person name="Garner T.T."/>
            <person name="Garnes J."/>
            <person name="Gnirke A."/>
            <person name="Hawes A."/>
            <person name="Hernandez J."/>
            <person name="Hines S."/>
            <person name="Holder M."/>
            <person name="Hume J."/>
            <person name="Jhangiani S.N."/>
            <person name="Joshi V."/>
            <person name="Khan Z.M."/>
            <person name="Jackson L."/>
            <person name="Kovar C."/>
            <person name="Kowis A."/>
            <person name="Lee S."/>
            <person name="Lewis L.R."/>
            <person name="Margolis J."/>
            <person name="Morgan M."/>
            <person name="Nazareth L.V."/>
            <person name="Nguyen N."/>
            <person name="Okwuonu G."/>
            <person name="Parker D."/>
            <person name="Richards S."/>
            <person name="Ruiz S.J."/>
            <person name="Santibanez J."/>
            <person name="Savard J."/>
            <person name="Scherer S.E."/>
            <person name="Schneider B."/>
            <person name="Sodergren E."/>
            <person name="Tautz D."/>
            <person name="Vattahil S."/>
            <person name="Villasana D."/>
            <person name="White C.S."/>
            <person name="Wright R."/>
            <person name="Park Y."/>
            <person name="Beeman R.W."/>
            <person name="Lord J."/>
            <person name="Oppert B."/>
            <person name="Lorenzen M."/>
            <person name="Brown S."/>
            <person name="Wang L."/>
            <person name="Savard J."/>
            <person name="Tautz D."/>
            <person name="Richards S."/>
            <person name="Weinstock G."/>
            <person name="Gibbs R.A."/>
            <person name="Liu Y."/>
            <person name="Worley K."/>
            <person name="Weinstock G."/>
            <person name="Elsik C.G."/>
            <person name="Reese J.T."/>
            <person name="Elhaik E."/>
            <person name="Landan G."/>
            <person name="Graur D."/>
            <person name="Arensburger P."/>
            <person name="Atkinson P."/>
            <person name="Beeman R.W."/>
            <person name="Beidler J."/>
            <person name="Brown S.J."/>
            <person name="Demuth J.P."/>
            <person name="Drury D.W."/>
            <person name="Du Y.Z."/>
            <person name="Fujiwara H."/>
            <person name="Lorenzen M."/>
            <person name="Maselli V."/>
            <person name="Osanai M."/>
            <person name="Park Y."/>
            <person name="Robertson H.M."/>
            <person name="Tu Z."/>
            <person name="Wang J.J."/>
            <person name="Wang S."/>
            <person name="Richards S."/>
            <person name="Song H."/>
            <person name="Zhang L."/>
            <person name="Sodergren E."/>
            <person name="Werner D."/>
            <person name="Stanke M."/>
            <person name="Morgenstern B."/>
            <person name="Solovyev V."/>
            <person name="Kosarev P."/>
            <person name="Brown G."/>
            <person name="Chen H.C."/>
            <person name="Ermolaeva O."/>
            <person name="Hlavina W."/>
            <person name="Kapustin Y."/>
            <person name="Kiryutin B."/>
            <person name="Kitts P."/>
            <person name="Maglott D."/>
            <person name="Pruitt K."/>
            <person name="Sapojnikov V."/>
            <person name="Souvorov A."/>
            <person name="Mackey A.J."/>
            <person name="Waterhouse R.M."/>
            <person name="Wyder S."/>
            <person name="Zdobnov E.M."/>
            <person name="Zdobnov E.M."/>
            <person name="Wyder S."/>
            <person name="Kriventseva E.V."/>
            <person name="Kadowaki T."/>
            <person name="Bork P."/>
            <person name="Aranda M."/>
            <person name="Bao R."/>
            <person name="Beermann A."/>
            <person name="Berns N."/>
            <person name="Bolognesi R."/>
            <person name="Bonneton F."/>
            <person name="Bopp D."/>
            <person name="Brown S.J."/>
            <person name="Bucher G."/>
            <person name="Butts T."/>
            <person name="Chaumot A."/>
            <person name="Denell R.E."/>
            <person name="Ferrier D.E."/>
            <person name="Friedrich M."/>
            <person name="Gordon C.M."/>
            <person name="Jindra M."/>
            <person name="Klingler M."/>
            <person name="Lan Q."/>
            <person name="Lattorff H.M."/>
            <person name="Laudet V."/>
            <person name="von Levetsow C."/>
            <person name="Liu Z."/>
            <person name="Lutz R."/>
            <person name="Lynch J.A."/>
            <person name="da Fonseca R.N."/>
            <person name="Posnien N."/>
            <person name="Reuter R."/>
            <person name="Roth S."/>
            <person name="Savard J."/>
            <person name="Schinko J.B."/>
            <person name="Schmitt C."/>
            <person name="Schoppmeier M."/>
            <person name="Schroder R."/>
            <person name="Shippy T.D."/>
            <person name="Simonnet F."/>
            <person name="Marques-Souza H."/>
            <person name="Tautz D."/>
            <person name="Tomoyasu Y."/>
            <person name="Trauner J."/>
            <person name="Van der Zee M."/>
            <person name="Vervoort M."/>
            <person name="Wittkopp N."/>
            <person name="Wimmer E.A."/>
            <person name="Yang X."/>
            <person name="Jones A.K."/>
            <person name="Sattelle D.B."/>
            <person name="Ebert P.R."/>
            <person name="Nelson D."/>
            <person name="Scott J.G."/>
            <person name="Beeman R.W."/>
            <person name="Muthukrishnan S."/>
            <person name="Kramer K.J."/>
            <person name="Arakane Y."/>
            <person name="Beeman R.W."/>
            <person name="Zhu Q."/>
            <person name="Hogenkamp D."/>
            <person name="Dixit R."/>
            <person name="Oppert B."/>
            <person name="Jiang H."/>
            <person name="Zou Z."/>
            <person name="Marshall J."/>
            <person name="Elpidina E."/>
            <person name="Vinokurov K."/>
            <person name="Oppert C."/>
            <person name="Zou Z."/>
            <person name="Evans J."/>
            <person name="Lu Z."/>
            <person name="Zhao P."/>
            <person name="Sumathipala N."/>
            <person name="Altincicek B."/>
            <person name="Vilcinskas A."/>
            <person name="Williams M."/>
            <person name="Hultmark D."/>
            <person name="Hetru C."/>
            <person name="Jiang H."/>
            <person name="Grimmelikhuijzen C.J."/>
            <person name="Hauser F."/>
            <person name="Cazzamali G."/>
            <person name="Williamson M."/>
            <person name="Park Y."/>
            <person name="Li B."/>
            <person name="Tanaka Y."/>
            <person name="Predel R."/>
            <person name="Neupert S."/>
            <person name="Schachtner J."/>
            <person name="Verleyen P."/>
            <person name="Raible F."/>
            <person name="Bork P."/>
            <person name="Friedrich M."/>
            <person name="Walden K.K."/>
            <person name="Robertson H.M."/>
            <person name="Angeli S."/>
            <person name="Foret S."/>
            <person name="Bucher G."/>
            <person name="Schuetz S."/>
            <person name="Maleszka R."/>
            <person name="Wimmer E.A."/>
            <person name="Beeman R.W."/>
            <person name="Lorenzen M."/>
            <person name="Tomoyasu Y."/>
            <person name="Miller S.C."/>
            <person name="Grossmann D."/>
            <person name="Bucher G."/>
        </authorList>
    </citation>
    <scope>NUCLEOTIDE SEQUENCE [LARGE SCALE GENOMIC DNA]</scope>
    <source>
        <strain evidence="2 3">Georgia GA2</strain>
    </source>
</reference>
<reference evidence="2 3" key="2">
    <citation type="journal article" date="2010" name="Nucleic Acids Res.">
        <title>BeetleBase in 2010: revisions to provide comprehensive genomic information for Tribolium castaneum.</title>
        <authorList>
            <person name="Kim H.S."/>
            <person name="Murphy T."/>
            <person name="Xia J."/>
            <person name="Caragea D."/>
            <person name="Park Y."/>
            <person name="Beeman R.W."/>
            <person name="Lorenzen M.D."/>
            <person name="Butcher S."/>
            <person name="Manak J.R."/>
            <person name="Brown S.J."/>
        </authorList>
    </citation>
    <scope>GENOME REANNOTATION</scope>
    <source>
        <strain evidence="2 3">Georgia GA2</strain>
    </source>
</reference>
<feature type="transmembrane region" description="Helical" evidence="1">
    <location>
        <begin position="86"/>
        <end position="105"/>
    </location>
</feature>
<keyword evidence="1" id="KW-0472">Membrane</keyword>
<dbReference type="Proteomes" id="UP000007266">
    <property type="component" value="Linkage group 9"/>
</dbReference>
<dbReference type="EMBL" id="KQ971372">
    <property type="protein sequence ID" value="KYB25230.1"/>
    <property type="molecule type" value="Genomic_DNA"/>
</dbReference>
<accession>A0A139WBD1</accession>
<proteinExistence type="predicted"/>
<evidence type="ECO:0000256" key="1">
    <source>
        <dbReference type="SAM" id="Phobius"/>
    </source>
</evidence>
<gene>
    <name evidence="2" type="primary">AUGUSTUS-3.0.2_34366</name>
    <name evidence="2" type="ORF">TcasGA2_TC034366</name>
</gene>
<organism evidence="2 3">
    <name type="scientific">Tribolium castaneum</name>
    <name type="common">Red flour beetle</name>
    <dbReference type="NCBI Taxonomy" id="7070"/>
    <lineage>
        <taxon>Eukaryota</taxon>
        <taxon>Metazoa</taxon>
        <taxon>Ecdysozoa</taxon>
        <taxon>Arthropoda</taxon>
        <taxon>Hexapoda</taxon>
        <taxon>Insecta</taxon>
        <taxon>Pterygota</taxon>
        <taxon>Neoptera</taxon>
        <taxon>Endopterygota</taxon>
        <taxon>Coleoptera</taxon>
        <taxon>Polyphaga</taxon>
        <taxon>Cucujiformia</taxon>
        <taxon>Tenebrionidae</taxon>
        <taxon>Tenebrionidae incertae sedis</taxon>
        <taxon>Tribolium</taxon>
    </lineage>
</organism>
<name>A0A139WBD1_TRICA</name>
<keyword evidence="3" id="KW-1185">Reference proteome</keyword>
<keyword evidence="1" id="KW-0812">Transmembrane</keyword>
<evidence type="ECO:0000313" key="2">
    <source>
        <dbReference type="EMBL" id="KYB25230.1"/>
    </source>
</evidence>
<sequence>MKSDLHNYNQLFTTVCLAKLPNYKAQLLIKQREIRKSLRRNLCNFSKNASVYIAWTTLNASNKKTCSPWSVYLLLRLHIFNRTMQIFHMHILTILMQISLLTLRFL</sequence>
<keyword evidence="1" id="KW-1133">Transmembrane helix</keyword>